<dbReference type="InterPro" id="IPR006201">
    <property type="entry name" value="Neur_channel"/>
</dbReference>
<gene>
    <name evidence="2" type="ORF">CYNAS_LOCUS9667</name>
</gene>
<protein>
    <recommendedName>
        <fullName evidence="4">Neurotransmitter-gated ion-channel transmembrane domain-containing protein</fullName>
    </recommendedName>
</protein>
<dbReference type="InterPro" id="IPR038050">
    <property type="entry name" value="Neuro_actylchol_rec"/>
</dbReference>
<organism evidence="2 3">
    <name type="scientific">Cylicocyclus nassatus</name>
    <name type="common">Nematode worm</name>
    <dbReference type="NCBI Taxonomy" id="53992"/>
    <lineage>
        <taxon>Eukaryota</taxon>
        <taxon>Metazoa</taxon>
        <taxon>Ecdysozoa</taxon>
        <taxon>Nematoda</taxon>
        <taxon>Chromadorea</taxon>
        <taxon>Rhabditida</taxon>
        <taxon>Rhabditina</taxon>
        <taxon>Rhabditomorpha</taxon>
        <taxon>Strongyloidea</taxon>
        <taxon>Strongylidae</taxon>
        <taxon>Cylicocyclus</taxon>
    </lineage>
</organism>
<comment type="caution">
    <text evidence="2">The sequence shown here is derived from an EMBL/GenBank/DDBJ whole genome shotgun (WGS) entry which is preliminary data.</text>
</comment>
<keyword evidence="3" id="KW-1185">Reference proteome</keyword>
<accession>A0AA36GSY0</accession>
<dbReference type="PANTHER" id="PTHR18945">
    <property type="entry name" value="NEUROTRANSMITTER GATED ION CHANNEL"/>
    <property type="match status" value="1"/>
</dbReference>
<dbReference type="EMBL" id="CATQJL010000223">
    <property type="protein sequence ID" value="CAJ0597684.1"/>
    <property type="molecule type" value="Genomic_DNA"/>
</dbReference>
<dbReference type="GO" id="GO:0004888">
    <property type="term" value="F:transmembrane signaling receptor activity"/>
    <property type="evidence" value="ECO:0007669"/>
    <property type="project" value="InterPro"/>
</dbReference>
<dbReference type="InterPro" id="IPR036719">
    <property type="entry name" value="Neuro-gated_channel_TM_sf"/>
</dbReference>
<evidence type="ECO:0000313" key="2">
    <source>
        <dbReference type="EMBL" id="CAJ0597684.1"/>
    </source>
</evidence>
<dbReference type="Proteomes" id="UP001176961">
    <property type="component" value="Unassembled WGS sequence"/>
</dbReference>
<keyword evidence="1" id="KW-0812">Transmembrane</keyword>
<reference evidence="2" key="1">
    <citation type="submission" date="2023-07" db="EMBL/GenBank/DDBJ databases">
        <authorList>
            <consortium name="CYATHOMIX"/>
        </authorList>
    </citation>
    <scope>NUCLEOTIDE SEQUENCE</scope>
    <source>
        <strain evidence="2">N/A</strain>
    </source>
</reference>
<feature type="transmembrane region" description="Helical" evidence="1">
    <location>
        <begin position="46"/>
        <end position="69"/>
    </location>
</feature>
<proteinExistence type="predicted"/>
<evidence type="ECO:0000313" key="3">
    <source>
        <dbReference type="Proteomes" id="UP001176961"/>
    </source>
</evidence>
<dbReference type="SUPFAM" id="SSF90112">
    <property type="entry name" value="Neurotransmitter-gated ion-channel transmembrane pore"/>
    <property type="match status" value="1"/>
</dbReference>
<dbReference type="GO" id="GO:0005216">
    <property type="term" value="F:monoatomic ion channel activity"/>
    <property type="evidence" value="ECO:0007669"/>
    <property type="project" value="InterPro"/>
</dbReference>
<sequence>MDLCVESNGEWTVDKLTAIALPSIEGENNYDIYVATYTFHFRRSSAFYIILIIIPSFVLTFLCVLGLFWSRFDQTDYLEKLGLGFAAILAMCTILEIAEESVPKTRQLPLLSIYIMINLLLLTVAISIVVIASKTCSLSFNSVLSKRWLRRFDLNLCARFRIICLVLFPLAVIANLLALVTNV</sequence>
<dbReference type="AlphaFoldDB" id="A0AA36GSY0"/>
<keyword evidence="1" id="KW-1133">Transmembrane helix</keyword>
<feature type="transmembrane region" description="Helical" evidence="1">
    <location>
        <begin position="154"/>
        <end position="180"/>
    </location>
</feature>
<evidence type="ECO:0000256" key="1">
    <source>
        <dbReference type="SAM" id="Phobius"/>
    </source>
</evidence>
<name>A0AA36GSY0_CYLNA</name>
<evidence type="ECO:0008006" key="4">
    <source>
        <dbReference type="Google" id="ProtNLM"/>
    </source>
</evidence>
<feature type="transmembrane region" description="Helical" evidence="1">
    <location>
        <begin position="110"/>
        <end position="133"/>
    </location>
</feature>
<keyword evidence="1" id="KW-0472">Membrane</keyword>
<dbReference type="GO" id="GO:0016020">
    <property type="term" value="C:membrane"/>
    <property type="evidence" value="ECO:0007669"/>
    <property type="project" value="InterPro"/>
</dbReference>
<dbReference type="Gene3D" id="1.20.58.390">
    <property type="entry name" value="Neurotransmitter-gated ion-channel transmembrane domain"/>
    <property type="match status" value="1"/>
</dbReference>
<feature type="transmembrane region" description="Helical" evidence="1">
    <location>
        <begin position="81"/>
        <end position="98"/>
    </location>
</feature>